<name>A0A926HTU3_9FIRM</name>
<sequence length="338" mass="36642">MSVTMKQIAELAGVSRATVDKVLNGRPGVKPATKEKILQITKALHYEPNILGKALVSTEPIKIGIILTPAYNPFIGEMLAGIEQAEKEFSVFNLQILTRTLTTLEPEEQADVLRDLQKEHIAGLAVFPLDDSRVKDLAKAFAADGTAVITFNSRAEDLESLCFIGQDHKKGGAVAAGLFEKMLPDGGEIGVIISSRALSCHKDRLSGFESRLQKTGAFRILEVEENEDQPNRALAITEAYLKRYPALSGIYLTGGGIAGCAEALAAANPTKRIACICHDVTPEAQSLLRTGVLDFIIDQSPKLQGYQIVKTLFEILIKRQTPPPWIEIPVGIVTAESL</sequence>
<evidence type="ECO:0000256" key="3">
    <source>
        <dbReference type="ARBA" id="ARBA00023163"/>
    </source>
</evidence>
<reference evidence="6" key="1">
    <citation type="submission" date="2020-08" db="EMBL/GenBank/DDBJ databases">
        <title>Genome public.</title>
        <authorList>
            <person name="Liu C."/>
            <person name="Sun Q."/>
        </authorList>
    </citation>
    <scope>NUCLEOTIDE SEQUENCE</scope>
    <source>
        <strain evidence="6">NSJ-40</strain>
    </source>
</reference>
<keyword evidence="7" id="KW-1185">Reference proteome</keyword>
<evidence type="ECO:0000259" key="5">
    <source>
        <dbReference type="PROSITE" id="PS50943"/>
    </source>
</evidence>
<feature type="domain" description="HTH cro/C1-type" evidence="5">
    <location>
        <begin position="4"/>
        <end position="51"/>
    </location>
</feature>
<dbReference type="Gene3D" id="1.10.260.40">
    <property type="entry name" value="lambda repressor-like DNA-binding domains"/>
    <property type="match status" value="1"/>
</dbReference>
<comment type="caution">
    <text evidence="6">The sequence shown here is derived from an EMBL/GenBank/DDBJ whole genome shotgun (WGS) entry which is preliminary data.</text>
</comment>
<dbReference type="InterPro" id="IPR010982">
    <property type="entry name" value="Lambda_DNA-bd_dom_sf"/>
</dbReference>
<feature type="domain" description="HTH lacI-type" evidence="4">
    <location>
        <begin position="3"/>
        <end position="57"/>
    </location>
</feature>
<dbReference type="Gene3D" id="3.40.50.2300">
    <property type="match status" value="2"/>
</dbReference>
<dbReference type="SMART" id="SM00354">
    <property type="entry name" value="HTH_LACI"/>
    <property type="match status" value="1"/>
</dbReference>
<dbReference type="GO" id="GO:0000976">
    <property type="term" value="F:transcription cis-regulatory region binding"/>
    <property type="evidence" value="ECO:0007669"/>
    <property type="project" value="TreeGrafter"/>
</dbReference>
<keyword evidence="2 6" id="KW-0238">DNA-binding</keyword>
<keyword evidence="3" id="KW-0804">Transcription</keyword>
<dbReference type="GO" id="GO:0003700">
    <property type="term" value="F:DNA-binding transcription factor activity"/>
    <property type="evidence" value="ECO:0007669"/>
    <property type="project" value="TreeGrafter"/>
</dbReference>
<keyword evidence="1" id="KW-0805">Transcription regulation</keyword>
<evidence type="ECO:0000256" key="2">
    <source>
        <dbReference type="ARBA" id="ARBA00023125"/>
    </source>
</evidence>
<dbReference type="CDD" id="cd06307">
    <property type="entry name" value="PBP1_sugar_binding"/>
    <property type="match status" value="1"/>
</dbReference>
<dbReference type="InterPro" id="IPR001387">
    <property type="entry name" value="Cro/C1-type_HTH"/>
</dbReference>
<evidence type="ECO:0000256" key="1">
    <source>
        <dbReference type="ARBA" id="ARBA00023015"/>
    </source>
</evidence>
<dbReference type="InterPro" id="IPR000843">
    <property type="entry name" value="HTH_LacI"/>
</dbReference>
<dbReference type="InterPro" id="IPR025997">
    <property type="entry name" value="SBP_2_dom"/>
</dbReference>
<dbReference type="SUPFAM" id="SSF53822">
    <property type="entry name" value="Periplasmic binding protein-like I"/>
    <property type="match status" value="1"/>
</dbReference>
<dbReference type="CDD" id="cd01392">
    <property type="entry name" value="HTH_LacI"/>
    <property type="match status" value="1"/>
</dbReference>
<dbReference type="SUPFAM" id="SSF47413">
    <property type="entry name" value="lambda repressor-like DNA-binding domains"/>
    <property type="match status" value="1"/>
</dbReference>
<dbReference type="Pfam" id="PF13407">
    <property type="entry name" value="Peripla_BP_4"/>
    <property type="match status" value="1"/>
</dbReference>
<evidence type="ECO:0000259" key="4">
    <source>
        <dbReference type="PROSITE" id="PS50932"/>
    </source>
</evidence>
<organism evidence="6 7">
    <name type="scientific">Yeguia hominis</name>
    <dbReference type="NCBI Taxonomy" id="2763662"/>
    <lineage>
        <taxon>Bacteria</taxon>
        <taxon>Bacillati</taxon>
        <taxon>Bacillota</taxon>
        <taxon>Clostridia</taxon>
        <taxon>Eubacteriales</taxon>
        <taxon>Yeguiaceae</taxon>
        <taxon>Yeguia</taxon>
    </lineage>
</organism>
<accession>A0A926HTU3</accession>
<dbReference type="AlphaFoldDB" id="A0A926HTU3"/>
<evidence type="ECO:0000313" key="7">
    <source>
        <dbReference type="Proteomes" id="UP000651482"/>
    </source>
</evidence>
<proteinExistence type="predicted"/>
<dbReference type="InterPro" id="IPR028082">
    <property type="entry name" value="Peripla_BP_I"/>
</dbReference>
<evidence type="ECO:0000313" key="6">
    <source>
        <dbReference type="EMBL" id="MBC8534831.1"/>
    </source>
</evidence>
<dbReference type="PROSITE" id="PS50932">
    <property type="entry name" value="HTH_LACI_2"/>
    <property type="match status" value="1"/>
</dbReference>
<dbReference type="RefSeq" id="WP_249320448.1">
    <property type="nucleotide sequence ID" value="NZ_JACRSN010000025.1"/>
</dbReference>
<gene>
    <name evidence="6" type="ORF">IAG03_12750</name>
</gene>
<dbReference type="Proteomes" id="UP000651482">
    <property type="component" value="Unassembled WGS sequence"/>
</dbReference>
<dbReference type="PANTHER" id="PTHR30146:SF144">
    <property type="entry name" value="LACI-FAMILY TRANSCRIPTION REGULATOR"/>
    <property type="match status" value="1"/>
</dbReference>
<dbReference type="EMBL" id="JACRSN010000025">
    <property type="protein sequence ID" value="MBC8534831.1"/>
    <property type="molecule type" value="Genomic_DNA"/>
</dbReference>
<protein>
    <submittedName>
        <fullName evidence="6">LacI family DNA-binding transcriptional regulator</fullName>
    </submittedName>
</protein>
<dbReference type="PANTHER" id="PTHR30146">
    <property type="entry name" value="LACI-RELATED TRANSCRIPTIONAL REPRESSOR"/>
    <property type="match status" value="1"/>
</dbReference>
<dbReference type="PROSITE" id="PS50943">
    <property type="entry name" value="HTH_CROC1"/>
    <property type="match status" value="1"/>
</dbReference>
<dbReference type="Pfam" id="PF00356">
    <property type="entry name" value="LacI"/>
    <property type="match status" value="1"/>
</dbReference>